<comment type="catalytic activity">
    <reaction evidence="6">
        <text>L-seryl-[protein] + ATP = O-phospho-L-seryl-[protein] + ADP + H(+)</text>
        <dbReference type="Rhea" id="RHEA:17989"/>
        <dbReference type="Rhea" id="RHEA-COMP:9863"/>
        <dbReference type="Rhea" id="RHEA-COMP:11604"/>
        <dbReference type="ChEBI" id="CHEBI:15378"/>
        <dbReference type="ChEBI" id="CHEBI:29999"/>
        <dbReference type="ChEBI" id="CHEBI:30616"/>
        <dbReference type="ChEBI" id="CHEBI:83421"/>
        <dbReference type="ChEBI" id="CHEBI:456216"/>
        <dbReference type="EC" id="2.7.11.1"/>
    </reaction>
</comment>
<dbReference type="Gene3D" id="3.30.565.10">
    <property type="entry name" value="Histidine kinase-like ATPase, C-terminal domain"/>
    <property type="match status" value="1"/>
</dbReference>
<name>A0ABY7X293_9BACL</name>
<keyword evidence="4 6" id="KW-0418">Kinase</keyword>
<reference evidence="8 9" key="1">
    <citation type="submission" date="2023-02" db="EMBL/GenBank/DDBJ databases">
        <title>A bacterium isolated from plastisphere.</title>
        <authorList>
            <person name="Sun Y."/>
        </authorList>
    </citation>
    <scope>NUCLEOTIDE SEQUENCE [LARGE SCALE GENOMIC DNA]</scope>
    <source>
        <strain evidence="9">a-1</strain>
    </source>
</reference>
<dbReference type="Proteomes" id="UP001213680">
    <property type="component" value="Chromosome"/>
</dbReference>
<dbReference type="InterPro" id="IPR050267">
    <property type="entry name" value="Anti-sigma-factor_SerPK"/>
</dbReference>
<dbReference type="InterPro" id="IPR036890">
    <property type="entry name" value="HATPase_C_sf"/>
</dbReference>
<dbReference type="NCBIfam" id="TIGR01924">
    <property type="entry name" value="rsbW_low_gc"/>
    <property type="match status" value="1"/>
</dbReference>
<comment type="similarity">
    <text evidence="6">Belongs to the anti-sigma-factor family.</text>
</comment>
<keyword evidence="1 6" id="KW-0723">Serine/threonine-protein kinase</keyword>
<dbReference type="GO" id="GO:0004674">
    <property type="term" value="F:protein serine/threonine kinase activity"/>
    <property type="evidence" value="ECO:0007669"/>
    <property type="project" value="UniProtKB-EC"/>
</dbReference>
<dbReference type="HAMAP" id="MF_00638">
    <property type="entry name" value="Anti_sigma_B"/>
    <property type="match status" value="1"/>
</dbReference>
<evidence type="ECO:0000256" key="6">
    <source>
        <dbReference type="HAMAP-Rule" id="MF_00638"/>
    </source>
</evidence>
<proteinExistence type="inferred from homology"/>
<keyword evidence="5 6" id="KW-0067">ATP-binding</keyword>
<dbReference type="Pfam" id="PF13581">
    <property type="entry name" value="HATPase_c_2"/>
    <property type="match status" value="1"/>
</dbReference>
<evidence type="ECO:0000313" key="9">
    <source>
        <dbReference type="Proteomes" id="UP001213680"/>
    </source>
</evidence>
<dbReference type="CDD" id="cd16936">
    <property type="entry name" value="HATPase_RsbW-like"/>
    <property type="match status" value="1"/>
</dbReference>
<dbReference type="InterPro" id="IPR010193">
    <property type="entry name" value="RsbW"/>
</dbReference>
<dbReference type="RefSeq" id="WP_026824471.1">
    <property type="nucleotide sequence ID" value="NZ_CP118099.1"/>
</dbReference>
<dbReference type="EC" id="2.7.11.1" evidence="6"/>
<evidence type="ECO:0000256" key="2">
    <source>
        <dbReference type="ARBA" id="ARBA00022679"/>
    </source>
</evidence>
<evidence type="ECO:0000256" key="1">
    <source>
        <dbReference type="ARBA" id="ARBA00022527"/>
    </source>
</evidence>
<keyword evidence="2 6" id="KW-0808">Transferase</keyword>
<evidence type="ECO:0000259" key="7">
    <source>
        <dbReference type="Pfam" id="PF13581"/>
    </source>
</evidence>
<feature type="domain" description="Histidine kinase/HSP90-like ATPase" evidence="7">
    <location>
        <begin position="11"/>
        <end position="139"/>
    </location>
</feature>
<comment type="catalytic activity">
    <reaction evidence="6">
        <text>L-threonyl-[protein] + ATP = O-phospho-L-threonyl-[protein] + ADP + H(+)</text>
        <dbReference type="Rhea" id="RHEA:46608"/>
        <dbReference type="Rhea" id="RHEA-COMP:11060"/>
        <dbReference type="Rhea" id="RHEA-COMP:11605"/>
        <dbReference type="ChEBI" id="CHEBI:15378"/>
        <dbReference type="ChEBI" id="CHEBI:30013"/>
        <dbReference type="ChEBI" id="CHEBI:30616"/>
        <dbReference type="ChEBI" id="CHEBI:61977"/>
        <dbReference type="ChEBI" id="CHEBI:456216"/>
        <dbReference type="EC" id="2.7.11.1"/>
    </reaction>
</comment>
<accession>A0ABY7X293</accession>
<dbReference type="PANTHER" id="PTHR35526">
    <property type="entry name" value="ANTI-SIGMA-F FACTOR RSBW-RELATED"/>
    <property type="match status" value="1"/>
</dbReference>
<dbReference type="SUPFAM" id="SSF55874">
    <property type="entry name" value="ATPase domain of HSP90 chaperone/DNA topoisomerase II/histidine kinase"/>
    <property type="match status" value="1"/>
</dbReference>
<protein>
    <recommendedName>
        <fullName evidence="6">Serine-protein kinase RsbW</fullName>
        <ecNumber evidence="6">2.7.11.1</ecNumber>
    </recommendedName>
    <alternativeName>
        <fullName evidence="6">Anti-sigma-B factor</fullName>
    </alternativeName>
    <alternativeName>
        <fullName evidence="6">Sigma-B negative effector RsbW</fullName>
    </alternativeName>
</protein>
<evidence type="ECO:0000256" key="3">
    <source>
        <dbReference type="ARBA" id="ARBA00022741"/>
    </source>
</evidence>
<dbReference type="NCBIfam" id="NF003144">
    <property type="entry name" value="PRK04069.1"/>
    <property type="match status" value="1"/>
</dbReference>
<comment type="function">
    <text evidence="6">Negative regulator of sigma-B activity. Phosphorylates and inactivates its specific antagonist protein, RsbV. Upon phosphorylation of RsbV, RsbW is released and binds to sigma-B, thereby blocking its ability to form an RNA polymerase holoenzyme (E-sigma-B).</text>
</comment>
<sequence length="159" mass="17477">MNNVEQTVMTFPAKPEYVGVVRLVVSGIANRMGYTYDEIEDIKIAVSEACGNAVQHAYEEHQDGEVKLSCGVYADRLEITIEDSGKTFADDVKRQATPVEETTEIESLREGGLGLFLIEALMDDVSINKDNGVKVTMTKLLNRDEVDQSASKISTTPSQ</sequence>
<evidence type="ECO:0000256" key="4">
    <source>
        <dbReference type="ARBA" id="ARBA00022777"/>
    </source>
</evidence>
<dbReference type="PANTHER" id="PTHR35526:SF9">
    <property type="entry name" value="SERINE-PROTEIN KINASE RSBW"/>
    <property type="match status" value="1"/>
</dbReference>
<keyword evidence="3 6" id="KW-0547">Nucleotide-binding</keyword>
<dbReference type="InterPro" id="IPR003594">
    <property type="entry name" value="HATPase_dom"/>
</dbReference>
<evidence type="ECO:0000313" key="8">
    <source>
        <dbReference type="EMBL" id="WDH76203.1"/>
    </source>
</evidence>
<dbReference type="EMBL" id="CP118099">
    <property type="protein sequence ID" value="WDH76203.1"/>
    <property type="molecule type" value="Genomic_DNA"/>
</dbReference>
<organism evidence="8 9">
    <name type="scientific">Exiguobacterium marinum</name>
    <dbReference type="NCBI Taxonomy" id="273528"/>
    <lineage>
        <taxon>Bacteria</taxon>
        <taxon>Bacillati</taxon>
        <taxon>Bacillota</taxon>
        <taxon>Bacilli</taxon>
        <taxon>Bacillales</taxon>
        <taxon>Bacillales Family XII. Incertae Sedis</taxon>
        <taxon>Exiguobacterium</taxon>
    </lineage>
</organism>
<gene>
    <name evidence="6 8" type="primary">rsbW</name>
    <name evidence="8" type="ORF">PTI97_01305</name>
</gene>
<evidence type="ECO:0000256" key="5">
    <source>
        <dbReference type="ARBA" id="ARBA00022840"/>
    </source>
</evidence>
<keyword evidence="9" id="KW-1185">Reference proteome</keyword>